<dbReference type="Gene3D" id="3.30.2010.10">
    <property type="entry name" value="Metalloproteases ('zincins'), catalytic domain"/>
    <property type="match status" value="1"/>
</dbReference>
<keyword evidence="7" id="KW-0862">Zinc</keyword>
<proteinExistence type="predicted"/>
<dbReference type="GO" id="GO:0006508">
    <property type="term" value="P:proteolysis"/>
    <property type="evidence" value="ECO:0007669"/>
    <property type="project" value="UniProtKB-KW"/>
</dbReference>
<evidence type="ECO:0000256" key="1">
    <source>
        <dbReference type="ARBA" id="ARBA00001947"/>
    </source>
</evidence>
<evidence type="ECO:0000256" key="12">
    <source>
        <dbReference type="SAM" id="Phobius"/>
    </source>
</evidence>
<reference evidence="14 15" key="1">
    <citation type="submission" date="2016-12" db="EMBL/GenBank/DDBJ databases">
        <title>Trade-off between light-utilization and light-protection in marine flavobacteria.</title>
        <authorList>
            <person name="Kumagai Y."/>
            <person name="Yoshizawa S."/>
            <person name="Kogure K."/>
            <person name="Iwasaki W."/>
        </authorList>
    </citation>
    <scope>NUCLEOTIDE SEQUENCE [LARGE SCALE GENOMIC DNA]</scope>
    <source>
        <strain evidence="14 15">KCTC 12100</strain>
    </source>
</reference>
<evidence type="ECO:0000256" key="6">
    <source>
        <dbReference type="ARBA" id="ARBA00022801"/>
    </source>
</evidence>
<dbReference type="InterPro" id="IPR050083">
    <property type="entry name" value="HtpX_protease"/>
</dbReference>
<feature type="transmembrane region" description="Helical" evidence="12">
    <location>
        <begin position="20"/>
        <end position="52"/>
    </location>
</feature>
<gene>
    <name evidence="14" type="ORF">BTO14_11700</name>
</gene>
<keyword evidence="6" id="KW-0378">Hydrolase</keyword>
<dbReference type="InterPro" id="IPR001915">
    <property type="entry name" value="Peptidase_M48"/>
</dbReference>
<keyword evidence="4 12" id="KW-0812">Transmembrane</keyword>
<sequence length="687" mass="79834">MKKEIEISQNFKNQAKKAIISIVVFLFVYLLIVFLCIALAVICVFGAITMVISKPHLITIALGIGLASLGVLVFFFIIKFLFKSNKKDLSHLTEIHRTEQPELFKLIDNLVEEIGTPFPKKVYLSPEVTAAVFYDSSFWSMFFPIKKNLQIGLGLINTITEIELKAILAHEFGHFSQKSMKVGSYVHNFNQIIFNMLYDNDSFDKAARSWGETSNYFAIFVMIGLEIVKGIQWVLKQLYNYLNKSYMALSREMEFHADTTAASITGYKPLKDSLLRLDLAEVAFNGVLSHYDSKVIDNIKSKNIYAEQSYLVNFLAKKDKIEIKNGLPFIKLNDLNRYNKSKLNIEDQWASHPTIEQRVKNLEATDFKKEIQNFNLAGNLFRNLLELQEKLTEKIFNDIKYEAKPVYSSLENFAEEIQKTYIDNTFPEIYNGYYDNKNPVKFDIEKDFIMDSEVKGKDLFSSESVHRNYIELSLKNDLEILNLIKSGEIKIKTFDYDGEKYSKKDLDTLINNIKKELEVLEQSIKNNDIRIYKYCEKVSTNPQNIKALYKNLIEFDGGFDNKMQIYYDLLEKLDFISQNTPYDEIKSKFLRIEPLETKLKEELKSMLDDALYTAEINAEMRKTLSLYTSEKLQYFGKQTYFDNNLQTLFAALNSYEFLVSRGYFILKKELLDYQAKILSTNKELELS</sequence>
<evidence type="ECO:0000256" key="11">
    <source>
        <dbReference type="SAM" id="Coils"/>
    </source>
</evidence>
<comment type="cofactor">
    <cofactor evidence="1">
        <name>Zn(2+)</name>
        <dbReference type="ChEBI" id="CHEBI:29105"/>
    </cofactor>
</comment>
<evidence type="ECO:0000256" key="10">
    <source>
        <dbReference type="ARBA" id="ARBA00023136"/>
    </source>
</evidence>
<evidence type="ECO:0000256" key="8">
    <source>
        <dbReference type="ARBA" id="ARBA00022989"/>
    </source>
</evidence>
<protein>
    <recommendedName>
        <fullName evidence="13">Peptidase M48 domain-containing protein</fullName>
    </recommendedName>
</protein>
<dbReference type="OrthoDB" id="9789270at2"/>
<dbReference type="PANTHER" id="PTHR43221">
    <property type="entry name" value="PROTEASE HTPX"/>
    <property type="match status" value="1"/>
</dbReference>
<dbReference type="CDD" id="cd07328">
    <property type="entry name" value="M48_Ste24p_like"/>
    <property type="match status" value="1"/>
</dbReference>
<dbReference type="AlphaFoldDB" id="A0A2P6C9S1"/>
<evidence type="ECO:0000256" key="5">
    <source>
        <dbReference type="ARBA" id="ARBA00022723"/>
    </source>
</evidence>
<comment type="caution">
    <text evidence="14">The sequence shown here is derived from an EMBL/GenBank/DDBJ whole genome shotgun (WGS) entry which is preliminary data.</text>
</comment>
<feature type="domain" description="Peptidase M48" evidence="13">
    <location>
        <begin position="100"/>
        <end position="365"/>
    </location>
</feature>
<dbReference type="PANTHER" id="PTHR43221:SF2">
    <property type="entry name" value="PROTEASE HTPX HOMOLOG"/>
    <property type="match status" value="1"/>
</dbReference>
<evidence type="ECO:0000256" key="7">
    <source>
        <dbReference type="ARBA" id="ARBA00022833"/>
    </source>
</evidence>
<feature type="coiled-coil region" evidence="11">
    <location>
        <begin position="503"/>
        <end position="530"/>
    </location>
</feature>
<evidence type="ECO:0000256" key="3">
    <source>
        <dbReference type="ARBA" id="ARBA00022670"/>
    </source>
</evidence>
<keyword evidence="15" id="KW-1185">Reference proteome</keyword>
<evidence type="ECO:0000256" key="2">
    <source>
        <dbReference type="ARBA" id="ARBA00022475"/>
    </source>
</evidence>
<accession>A0A2P6C9S1</accession>
<feature type="transmembrane region" description="Helical" evidence="12">
    <location>
        <begin position="58"/>
        <end position="82"/>
    </location>
</feature>
<dbReference type="GO" id="GO:0046872">
    <property type="term" value="F:metal ion binding"/>
    <property type="evidence" value="ECO:0007669"/>
    <property type="project" value="UniProtKB-KW"/>
</dbReference>
<keyword evidence="2" id="KW-1003">Cell membrane</keyword>
<organism evidence="14 15">
    <name type="scientific">Polaribacter butkevichii</name>
    <dbReference type="NCBI Taxonomy" id="218490"/>
    <lineage>
        <taxon>Bacteria</taxon>
        <taxon>Pseudomonadati</taxon>
        <taxon>Bacteroidota</taxon>
        <taxon>Flavobacteriia</taxon>
        <taxon>Flavobacteriales</taxon>
        <taxon>Flavobacteriaceae</taxon>
    </lineage>
</organism>
<dbReference type="Proteomes" id="UP000247345">
    <property type="component" value="Unassembled WGS sequence"/>
</dbReference>
<keyword evidence="3" id="KW-0645">Protease</keyword>
<evidence type="ECO:0000256" key="9">
    <source>
        <dbReference type="ARBA" id="ARBA00023049"/>
    </source>
</evidence>
<keyword evidence="5" id="KW-0479">Metal-binding</keyword>
<dbReference type="Pfam" id="PF01435">
    <property type="entry name" value="Peptidase_M48"/>
    <property type="match status" value="1"/>
</dbReference>
<feature type="transmembrane region" description="Helical" evidence="12">
    <location>
        <begin position="215"/>
        <end position="235"/>
    </location>
</feature>
<keyword evidence="11" id="KW-0175">Coiled coil</keyword>
<dbReference type="EMBL" id="MSCK01000002">
    <property type="protein sequence ID" value="PQJ69693.1"/>
    <property type="molecule type" value="Genomic_DNA"/>
</dbReference>
<evidence type="ECO:0000313" key="15">
    <source>
        <dbReference type="Proteomes" id="UP000247345"/>
    </source>
</evidence>
<keyword evidence="9" id="KW-0482">Metalloprotease</keyword>
<evidence type="ECO:0000256" key="4">
    <source>
        <dbReference type="ARBA" id="ARBA00022692"/>
    </source>
</evidence>
<keyword evidence="10 12" id="KW-0472">Membrane</keyword>
<dbReference type="RefSeq" id="WP_105050597.1">
    <property type="nucleotide sequence ID" value="NZ_CP150661.1"/>
</dbReference>
<keyword evidence="8 12" id="KW-1133">Transmembrane helix</keyword>
<evidence type="ECO:0000259" key="13">
    <source>
        <dbReference type="Pfam" id="PF01435"/>
    </source>
</evidence>
<name>A0A2P6C9S1_9FLAO</name>
<evidence type="ECO:0000313" key="14">
    <source>
        <dbReference type="EMBL" id="PQJ69693.1"/>
    </source>
</evidence>
<dbReference type="GO" id="GO:0004222">
    <property type="term" value="F:metalloendopeptidase activity"/>
    <property type="evidence" value="ECO:0007669"/>
    <property type="project" value="InterPro"/>
</dbReference>